<dbReference type="Proteomes" id="UP001152300">
    <property type="component" value="Unassembled WGS sequence"/>
</dbReference>
<accession>A0A9X0AP37</accession>
<keyword evidence="2" id="KW-0812">Transmembrane</keyword>
<dbReference type="OrthoDB" id="3560301at2759"/>
<proteinExistence type="predicted"/>
<feature type="compositionally biased region" description="Basic and acidic residues" evidence="1">
    <location>
        <begin position="190"/>
        <end position="199"/>
    </location>
</feature>
<evidence type="ECO:0000313" key="3">
    <source>
        <dbReference type="EMBL" id="KAJ8065934.1"/>
    </source>
</evidence>
<keyword evidence="2" id="KW-1133">Transmembrane helix</keyword>
<name>A0A9X0AP37_9HELO</name>
<reference evidence="3" key="1">
    <citation type="submission" date="2022-11" db="EMBL/GenBank/DDBJ databases">
        <title>Genome Resource of Sclerotinia nivalis Strain SnTB1, a Plant Pathogen Isolated from American Ginseng.</title>
        <authorList>
            <person name="Fan S."/>
        </authorList>
    </citation>
    <scope>NUCLEOTIDE SEQUENCE</scope>
    <source>
        <strain evidence="3">SnTB1</strain>
    </source>
</reference>
<gene>
    <name evidence="3" type="ORF">OCU04_005032</name>
</gene>
<evidence type="ECO:0000256" key="1">
    <source>
        <dbReference type="SAM" id="MobiDB-lite"/>
    </source>
</evidence>
<comment type="caution">
    <text evidence="3">The sequence shown here is derived from an EMBL/GenBank/DDBJ whole genome shotgun (WGS) entry which is preliminary data.</text>
</comment>
<dbReference type="AlphaFoldDB" id="A0A9X0AP37"/>
<organism evidence="3 4">
    <name type="scientific">Sclerotinia nivalis</name>
    <dbReference type="NCBI Taxonomy" id="352851"/>
    <lineage>
        <taxon>Eukaryota</taxon>
        <taxon>Fungi</taxon>
        <taxon>Dikarya</taxon>
        <taxon>Ascomycota</taxon>
        <taxon>Pezizomycotina</taxon>
        <taxon>Leotiomycetes</taxon>
        <taxon>Helotiales</taxon>
        <taxon>Sclerotiniaceae</taxon>
        <taxon>Sclerotinia</taxon>
    </lineage>
</organism>
<feature type="region of interest" description="Disordered" evidence="1">
    <location>
        <begin position="173"/>
        <end position="199"/>
    </location>
</feature>
<evidence type="ECO:0000313" key="4">
    <source>
        <dbReference type="Proteomes" id="UP001152300"/>
    </source>
</evidence>
<evidence type="ECO:0000256" key="2">
    <source>
        <dbReference type="SAM" id="Phobius"/>
    </source>
</evidence>
<feature type="transmembrane region" description="Helical" evidence="2">
    <location>
        <begin position="55"/>
        <end position="78"/>
    </location>
</feature>
<dbReference type="EMBL" id="JAPEIS010000005">
    <property type="protein sequence ID" value="KAJ8065934.1"/>
    <property type="molecule type" value="Genomic_DNA"/>
</dbReference>
<keyword evidence="4" id="KW-1185">Reference proteome</keyword>
<keyword evidence="2" id="KW-0472">Membrane</keyword>
<sequence length="199" mass="22492">MNLAFSSHMATLKPMSSSFVNSSASLPTAISSILNSTSANGTFCYIATTTNRWRVSMPTVTLVALILLEIILIIFLSISRFELSKTRAQADCLEYEKIHRFEEGLKSYRQKIWEENYQQDASRVVKIRTLAQDSIAAVNPESRVYYMAGFAAAMKEVHHILIEKFVERYGTPPSQIEEDREGKFGPVPRYRPEDDATIA</sequence>
<protein>
    <submittedName>
        <fullName evidence="3">Uncharacterized protein</fullName>
    </submittedName>
</protein>